<evidence type="ECO:0000256" key="5">
    <source>
        <dbReference type="ARBA" id="ARBA00022723"/>
    </source>
</evidence>
<comment type="cofactor">
    <cofactor evidence="2">
        <name>Mg(2+)</name>
        <dbReference type="ChEBI" id="CHEBI:18420"/>
    </cofactor>
</comment>
<dbReference type="Gene3D" id="3.60.10.10">
    <property type="entry name" value="Endonuclease/exonuclease/phosphatase"/>
    <property type="match status" value="1"/>
</dbReference>
<gene>
    <name evidence="12" type="ORF">C8J55DRAFT_109016</name>
</gene>
<accession>A0A9W9B0P3</accession>
<dbReference type="GO" id="GO:0004519">
    <property type="term" value="F:endonuclease activity"/>
    <property type="evidence" value="ECO:0007669"/>
    <property type="project" value="UniProtKB-KW"/>
</dbReference>
<evidence type="ECO:0000256" key="2">
    <source>
        <dbReference type="ARBA" id="ARBA00001946"/>
    </source>
</evidence>
<comment type="cofactor">
    <cofactor evidence="1">
        <name>Mn(2+)</name>
        <dbReference type="ChEBI" id="CHEBI:29035"/>
    </cofactor>
</comment>
<comment type="subcellular location">
    <subcellularLocation>
        <location evidence="3">Nucleus</location>
        <location evidence="3">PML body</location>
    </subcellularLocation>
</comment>
<dbReference type="PANTHER" id="PTHR15822">
    <property type="entry name" value="TRAF AND TNF RECEPTOR-ASSOCIATED PROTEIN"/>
    <property type="match status" value="1"/>
</dbReference>
<evidence type="ECO:0000256" key="4">
    <source>
        <dbReference type="ARBA" id="ARBA00022722"/>
    </source>
</evidence>
<keyword evidence="6" id="KW-0227">DNA damage</keyword>
<sequence>MSYNYPYHGNSSSSSSQQHELHALRFYRFHKRKNCWKHYKIPHEAEQRPRHHDLQVITWNVDFQAPRVNERMIGAIDYLRNALLKGNSPPHCVILLQEVHSKALPVLLADPWIQKYFFVTPIDNLKWPVPNIYGNITLIERSVSIKEAGILYFAQTTMSRTAIVTDIRLAPLEPELYRGRRDLTIRIVNTHLESLKEGNSVECRAEQLIICAKLLRMEDPAAYAGIIGGDFNAIDDDAEEQIRDLRLSDPGEPSQIADAKEFHTWGFHETKPLKFPTCRMDKIVFTPHGDVMLDPPVIFGQNAKTEEEEWVSDHYGLLTTFSV</sequence>
<dbReference type="GO" id="GO:0005737">
    <property type="term" value="C:cytoplasm"/>
    <property type="evidence" value="ECO:0007669"/>
    <property type="project" value="TreeGrafter"/>
</dbReference>
<keyword evidence="10" id="KW-0539">Nucleus</keyword>
<evidence type="ECO:0000256" key="6">
    <source>
        <dbReference type="ARBA" id="ARBA00022763"/>
    </source>
</evidence>
<dbReference type="SUPFAM" id="SSF56219">
    <property type="entry name" value="DNase I-like"/>
    <property type="match status" value="1"/>
</dbReference>
<evidence type="ECO:0000256" key="3">
    <source>
        <dbReference type="ARBA" id="ARBA00004322"/>
    </source>
</evidence>
<keyword evidence="7" id="KW-0378">Hydrolase</keyword>
<dbReference type="EMBL" id="JANVFS010000002">
    <property type="protein sequence ID" value="KAJ4494959.1"/>
    <property type="molecule type" value="Genomic_DNA"/>
</dbReference>
<evidence type="ECO:0000256" key="8">
    <source>
        <dbReference type="ARBA" id="ARBA00022842"/>
    </source>
</evidence>
<dbReference type="InterPro" id="IPR005135">
    <property type="entry name" value="Endo/exonuclease/phosphatase"/>
</dbReference>
<reference evidence="12" key="2">
    <citation type="journal article" date="2023" name="Proc. Natl. Acad. Sci. U.S.A.">
        <title>A global phylogenomic analysis of the shiitake genus Lentinula.</title>
        <authorList>
            <person name="Sierra-Patev S."/>
            <person name="Min B."/>
            <person name="Naranjo-Ortiz M."/>
            <person name="Looney B."/>
            <person name="Konkel Z."/>
            <person name="Slot J.C."/>
            <person name="Sakamoto Y."/>
            <person name="Steenwyk J.L."/>
            <person name="Rokas A."/>
            <person name="Carro J."/>
            <person name="Camarero S."/>
            <person name="Ferreira P."/>
            <person name="Molpeceres G."/>
            <person name="Ruiz-Duenas F.J."/>
            <person name="Serrano A."/>
            <person name="Henrissat B."/>
            <person name="Drula E."/>
            <person name="Hughes K.W."/>
            <person name="Mata J.L."/>
            <person name="Ishikawa N.K."/>
            <person name="Vargas-Isla R."/>
            <person name="Ushijima S."/>
            <person name="Smith C.A."/>
            <person name="Donoghue J."/>
            <person name="Ahrendt S."/>
            <person name="Andreopoulos W."/>
            <person name="He G."/>
            <person name="LaButti K."/>
            <person name="Lipzen A."/>
            <person name="Ng V."/>
            <person name="Riley R."/>
            <person name="Sandor L."/>
            <person name="Barry K."/>
            <person name="Martinez A.T."/>
            <person name="Xiao Y."/>
            <person name="Gibbons J.G."/>
            <person name="Terashima K."/>
            <person name="Grigoriev I.V."/>
            <person name="Hibbett D."/>
        </authorList>
    </citation>
    <scope>NUCLEOTIDE SEQUENCE</scope>
    <source>
        <strain evidence="12">Sp2 HRB7682 ss15</strain>
    </source>
</reference>
<evidence type="ECO:0000256" key="7">
    <source>
        <dbReference type="ARBA" id="ARBA00022801"/>
    </source>
</evidence>
<dbReference type="GO" id="GO:0070260">
    <property type="term" value="F:5'-tyrosyl-DNA phosphodiesterase activity"/>
    <property type="evidence" value="ECO:0007669"/>
    <property type="project" value="TreeGrafter"/>
</dbReference>
<dbReference type="GO" id="GO:0003697">
    <property type="term" value="F:single-stranded DNA binding"/>
    <property type="evidence" value="ECO:0007669"/>
    <property type="project" value="TreeGrafter"/>
</dbReference>
<evidence type="ECO:0000259" key="11">
    <source>
        <dbReference type="Pfam" id="PF03372"/>
    </source>
</evidence>
<reference evidence="12" key="1">
    <citation type="submission" date="2022-08" db="EMBL/GenBank/DDBJ databases">
        <authorList>
            <consortium name="DOE Joint Genome Institute"/>
            <person name="Min B."/>
            <person name="Riley R."/>
            <person name="Sierra-Patev S."/>
            <person name="Naranjo-Ortiz M."/>
            <person name="Looney B."/>
            <person name="Konkel Z."/>
            <person name="Slot J.C."/>
            <person name="Sakamoto Y."/>
            <person name="Steenwyk J.L."/>
            <person name="Rokas A."/>
            <person name="Carro J."/>
            <person name="Camarero S."/>
            <person name="Ferreira P."/>
            <person name="Molpeceres G."/>
            <person name="Ruiz-Duenas F.J."/>
            <person name="Serrano A."/>
            <person name="Henrissat B."/>
            <person name="Drula E."/>
            <person name="Hughes K.W."/>
            <person name="Mata J.L."/>
            <person name="Ishikawa N.K."/>
            <person name="Vargas-Isla R."/>
            <person name="Ushijima S."/>
            <person name="Smith C.A."/>
            <person name="Ahrendt S."/>
            <person name="Andreopoulos W."/>
            <person name="He G."/>
            <person name="Labutti K."/>
            <person name="Lipzen A."/>
            <person name="Ng V."/>
            <person name="Sandor L."/>
            <person name="Barry K."/>
            <person name="Martinez A.T."/>
            <person name="Xiao Y."/>
            <person name="Gibbons J.G."/>
            <person name="Terashima K."/>
            <person name="Hibbett D.S."/>
            <person name="Grigoriev I.V."/>
        </authorList>
    </citation>
    <scope>NUCLEOTIDE SEQUENCE</scope>
    <source>
        <strain evidence="12">Sp2 HRB7682 ss15</strain>
    </source>
</reference>
<dbReference type="Pfam" id="PF03372">
    <property type="entry name" value="Exo_endo_phos"/>
    <property type="match status" value="1"/>
</dbReference>
<evidence type="ECO:0000256" key="1">
    <source>
        <dbReference type="ARBA" id="ARBA00001936"/>
    </source>
</evidence>
<dbReference type="AlphaFoldDB" id="A0A9W9B0P3"/>
<feature type="domain" description="Endonuclease/exonuclease/phosphatase" evidence="11">
    <location>
        <begin position="57"/>
        <end position="314"/>
    </location>
</feature>
<keyword evidence="5" id="KW-0479">Metal-binding</keyword>
<evidence type="ECO:0000256" key="9">
    <source>
        <dbReference type="ARBA" id="ARBA00023204"/>
    </source>
</evidence>
<dbReference type="GO" id="GO:0046872">
    <property type="term" value="F:metal ion binding"/>
    <property type="evidence" value="ECO:0007669"/>
    <property type="project" value="UniProtKB-KW"/>
</dbReference>
<comment type="caution">
    <text evidence="12">The sequence shown here is derived from an EMBL/GenBank/DDBJ whole genome shotgun (WGS) entry which is preliminary data.</text>
</comment>
<name>A0A9W9B0P3_9AGAR</name>
<keyword evidence="8" id="KW-0460">Magnesium</keyword>
<dbReference type="InterPro" id="IPR036691">
    <property type="entry name" value="Endo/exonu/phosph_ase_sf"/>
</dbReference>
<keyword evidence="9" id="KW-0234">DNA repair</keyword>
<protein>
    <submittedName>
        <fullName evidence="12">Endonuclease/exonuclease/phosphatase</fullName>
    </submittedName>
</protein>
<dbReference type="GO" id="GO:0006302">
    <property type="term" value="P:double-strand break repair"/>
    <property type="evidence" value="ECO:0007669"/>
    <property type="project" value="TreeGrafter"/>
</dbReference>
<dbReference type="Proteomes" id="UP001150238">
    <property type="component" value="Unassembled WGS sequence"/>
</dbReference>
<proteinExistence type="predicted"/>
<evidence type="ECO:0000313" key="13">
    <source>
        <dbReference type="Proteomes" id="UP001150238"/>
    </source>
</evidence>
<dbReference type="PANTHER" id="PTHR15822:SF4">
    <property type="entry name" value="TYROSYL-DNA PHOSPHODIESTERASE 2"/>
    <property type="match status" value="1"/>
</dbReference>
<keyword evidence="12" id="KW-0255">Endonuclease</keyword>
<evidence type="ECO:0000313" key="12">
    <source>
        <dbReference type="EMBL" id="KAJ4494959.1"/>
    </source>
</evidence>
<keyword evidence="4" id="KW-0540">Nuclease</keyword>
<dbReference type="InterPro" id="IPR051547">
    <property type="entry name" value="TDP2-like"/>
</dbReference>
<organism evidence="12 13">
    <name type="scientific">Lentinula lateritia</name>
    <dbReference type="NCBI Taxonomy" id="40482"/>
    <lineage>
        <taxon>Eukaryota</taxon>
        <taxon>Fungi</taxon>
        <taxon>Dikarya</taxon>
        <taxon>Basidiomycota</taxon>
        <taxon>Agaricomycotina</taxon>
        <taxon>Agaricomycetes</taxon>
        <taxon>Agaricomycetidae</taxon>
        <taxon>Agaricales</taxon>
        <taxon>Marasmiineae</taxon>
        <taxon>Omphalotaceae</taxon>
        <taxon>Lentinula</taxon>
    </lineage>
</organism>
<evidence type="ECO:0000256" key="10">
    <source>
        <dbReference type="ARBA" id="ARBA00023242"/>
    </source>
</evidence>